<evidence type="ECO:0000256" key="1">
    <source>
        <dbReference type="SAM" id="Phobius"/>
    </source>
</evidence>
<comment type="caution">
    <text evidence="2">The sequence shown here is derived from an EMBL/GenBank/DDBJ whole genome shotgun (WGS) entry which is preliminary data.</text>
</comment>
<evidence type="ECO:0000313" key="3">
    <source>
        <dbReference type="Proteomes" id="UP000318053"/>
    </source>
</evidence>
<keyword evidence="1" id="KW-1133">Transmembrane helix</keyword>
<dbReference type="EMBL" id="SJPK01000001">
    <property type="protein sequence ID" value="TWT74756.1"/>
    <property type="molecule type" value="Genomic_DNA"/>
</dbReference>
<keyword evidence="1" id="KW-0472">Membrane</keyword>
<accession>A0A5C5YIR0</accession>
<proteinExistence type="predicted"/>
<gene>
    <name evidence="2" type="ORF">CA85_00410</name>
</gene>
<dbReference type="OrthoDB" id="287317at2"/>
<sequence length="161" mass="18287">MTTWDDYRHRRNIAWIVLLTYLPGVSIVSIAMRQWSRSEDATIVLAVAWMVAYVIAARRCSHFACPRCAQPFFMWHFTYHVFTRQCLHCNLPKWSDPGRQGIGSLDAGHTNDAMECPVCHQTIESDNDTCDQCGWSYLEQSDAHEIADSANSSGPSFPTAR</sequence>
<reference evidence="2 3" key="1">
    <citation type="submission" date="2019-02" db="EMBL/GenBank/DDBJ databases">
        <title>Deep-cultivation of Planctomycetes and their phenomic and genomic characterization uncovers novel biology.</title>
        <authorList>
            <person name="Wiegand S."/>
            <person name="Jogler M."/>
            <person name="Boedeker C."/>
            <person name="Pinto D."/>
            <person name="Vollmers J."/>
            <person name="Rivas-Marin E."/>
            <person name="Kohn T."/>
            <person name="Peeters S.H."/>
            <person name="Heuer A."/>
            <person name="Rast P."/>
            <person name="Oberbeckmann S."/>
            <person name="Bunk B."/>
            <person name="Jeske O."/>
            <person name="Meyerdierks A."/>
            <person name="Storesund J.E."/>
            <person name="Kallscheuer N."/>
            <person name="Luecker S."/>
            <person name="Lage O.M."/>
            <person name="Pohl T."/>
            <person name="Merkel B.J."/>
            <person name="Hornburger P."/>
            <person name="Mueller R.-W."/>
            <person name="Bruemmer F."/>
            <person name="Labrenz M."/>
            <person name="Spormann A.M."/>
            <person name="Op Den Camp H."/>
            <person name="Overmann J."/>
            <person name="Amann R."/>
            <person name="Jetten M.S.M."/>
            <person name="Mascher T."/>
            <person name="Medema M.H."/>
            <person name="Devos D.P."/>
            <person name="Kaster A.-K."/>
            <person name="Ovreas L."/>
            <person name="Rohde M."/>
            <person name="Galperin M.Y."/>
            <person name="Jogler C."/>
        </authorList>
    </citation>
    <scope>NUCLEOTIDE SEQUENCE [LARGE SCALE GENOMIC DNA]</scope>
    <source>
        <strain evidence="2 3">CA85</strain>
    </source>
</reference>
<keyword evidence="3" id="KW-1185">Reference proteome</keyword>
<evidence type="ECO:0000313" key="2">
    <source>
        <dbReference type="EMBL" id="TWT74756.1"/>
    </source>
</evidence>
<name>A0A5C5YIR0_9BACT</name>
<feature type="transmembrane region" description="Helical" evidence="1">
    <location>
        <begin position="12"/>
        <end position="35"/>
    </location>
</feature>
<organism evidence="2 3">
    <name type="scientific">Allorhodopirellula solitaria</name>
    <dbReference type="NCBI Taxonomy" id="2527987"/>
    <lineage>
        <taxon>Bacteria</taxon>
        <taxon>Pseudomonadati</taxon>
        <taxon>Planctomycetota</taxon>
        <taxon>Planctomycetia</taxon>
        <taxon>Pirellulales</taxon>
        <taxon>Pirellulaceae</taxon>
        <taxon>Allorhodopirellula</taxon>
    </lineage>
</organism>
<dbReference type="AlphaFoldDB" id="A0A5C5YIR0"/>
<protein>
    <submittedName>
        <fullName evidence="2">Uncharacterized protein</fullName>
    </submittedName>
</protein>
<feature type="transmembrane region" description="Helical" evidence="1">
    <location>
        <begin position="41"/>
        <end position="57"/>
    </location>
</feature>
<keyword evidence="1" id="KW-0812">Transmembrane</keyword>
<dbReference type="RefSeq" id="WP_146389077.1">
    <property type="nucleotide sequence ID" value="NZ_SJPK01000001.1"/>
</dbReference>
<dbReference type="Proteomes" id="UP000318053">
    <property type="component" value="Unassembled WGS sequence"/>
</dbReference>